<accession>A0A4P9Z6Z8</accession>
<feature type="domain" description="Aminotransferase class I/classII large" evidence="6">
    <location>
        <begin position="107"/>
        <end position="394"/>
    </location>
</feature>
<dbReference type="PANTHER" id="PTHR42790">
    <property type="entry name" value="AMINOTRANSFERASE"/>
    <property type="match status" value="1"/>
</dbReference>
<evidence type="ECO:0000313" key="7">
    <source>
        <dbReference type="EMBL" id="RKP27460.1"/>
    </source>
</evidence>
<dbReference type="GO" id="GO:1901605">
    <property type="term" value="P:alpha-amino acid metabolic process"/>
    <property type="evidence" value="ECO:0007669"/>
    <property type="project" value="TreeGrafter"/>
</dbReference>
<dbReference type="InterPro" id="IPR015421">
    <property type="entry name" value="PyrdxlP-dep_Trfase_major"/>
</dbReference>
<dbReference type="Pfam" id="PF00155">
    <property type="entry name" value="Aminotran_1_2"/>
    <property type="match status" value="1"/>
</dbReference>
<dbReference type="AlphaFoldDB" id="A0A4P9Z6Z8"/>
<dbReference type="InterPro" id="IPR050859">
    <property type="entry name" value="Class-I_PLP-dep_aminotransf"/>
</dbReference>
<evidence type="ECO:0000256" key="4">
    <source>
        <dbReference type="ARBA" id="ARBA00022679"/>
    </source>
</evidence>
<keyword evidence="4 7" id="KW-0808">Transferase</keyword>
<evidence type="ECO:0000256" key="1">
    <source>
        <dbReference type="ARBA" id="ARBA00001933"/>
    </source>
</evidence>
<keyword evidence="8" id="KW-1185">Reference proteome</keyword>
<proteinExistence type="inferred from homology"/>
<reference evidence="8" key="1">
    <citation type="journal article" date="2018" name="Nat. Microbiol.">
        <title>Leveraging single-cell genomics to expand the fungal tree of life.</title>
        <authorList>
            <person name="Ahrendt S.R."/>
            <person name="Quandt C.A."/>
            <person name="Ciobanu D."/>
            <person name="Clum A."/>
            <person name="Salamov A."/>
            <person name="Andreopoulos B."/>
            <person name="Cheng J.F."/>
            <person name="Woyke T."/>
            <person name="Pelin A."/>
            <person name="Henrissat B."/>
            <person name="Reynolds N.K."/>
            <person name="Benny G.L."/>
            <person name="Smith M.E."/>
            <person name="James T.Y."/>
            <person name="Grigoriev I.V."/>
        </authorList>
    </citation>
    <scope>NUCLEOTIDE SEQUENCE [LARGE SCALE GENOMIC DNA]</scope>
    <source>
        <strain evidence="8">Benny S71-1</strain>
    </source>
</reference>
<evidence type="ECO:0000313" key="8">
    <source>
        <dbReference type="Proteomes" id="UP000278143"/>
    </source>
</evidence>
<dbReference type="Proteomes" id="UP000278143">
    <property type="component" value="Unassembled WGS sequence"/>
</dbReference>
<name>A0A4P9Z6Z8_9FUNG</name>
<feature type="non-terminal residue" evidence="7">
    <location>
        <position position="432"/>
    </location>
</feature>
<dbReference type="SUPFAM" id="SSF53383">
    <property type="entry name" value="PLP-dependent transferases"/>
    <property type="match status" value="1"/>
</dbReference>
<sequence>PSPLKSLTKYLKLPGLISLGAGLPHPETFPFARLSVETKEHDVTGRPMPAATAQATTSSLPSDFVSDAPPTLNTALQYGVGRGLASVRKFFVEETRRLHLPRYANWDVVATCGNTDGFAKAVSLFCDPGDGLLVEEWCYPAALEAIKQVAASPCPVRMDDQGMVPESLRQAVAAWTGARPLRVIYLVPTGQNPTGACMSLERRQAIYDVARELDLIIIEDDPYYHLQYDGPSDAALLPSLLSMDTDGRVIRLESLSKILAPGMRLGWLVAAKPITDLVQYYNEITTQQPSGWSQAIAAHLLLDSWGQAGWQRHLASVRENYRSKRDSLQTICERELTGLCEWTLPSSGMFFWFRLNLPASLKSQPGHMQRVFDRCIKHGVLLVPGSQFLALPDSVALSPDEKADSAPYLRAGFSYETADKVEEAILRLRKAL</sequence>
<dbReference type="PANTHER" id="PTHR42790:SF19">
    <property type="entry name" value="KYNURENINE_ALPHA-AMINOADIPATE AMINOTRANSFERASE, MITOCHONDRIAL"/>
    <property type="match status" value="1"/>
</dbReference>
<comment type="cofactor">
    <cofactor evidence="1">
        <name>pyridoxal 5'-phosphate</name>
        <dbReference type="ChEBI" id="CHEBI:597326"/>
    </cofactor>
</comment>
<organism evidence="7 8">
    <name type="scientific">Syncephalis pseudoplumigaleata</name>
    <dbReference type="NCBI Taxonomy" id="1712513"/>
    <lineage>
        <taxon>Eukaryota</taxon>
        <taxon>Fungi</taxon>
        <taxon>Fungi incertae sedis</taxon>
        <taxon>Zoopagomycota</taxon>
        <taxon>Zoopagomycotina</taxon>
        <taxon>Zoopagomycetes</taxon>
        <taxon>Zoopagales</taxon>
        <taxon>Piptocephalidaceae</taxon>
        <taxon>Syncephalis</taxon>
    </lineage>
</organism>
<dbReference type="EMBL" id="KZ989202">
    <property type="protein sequence ID" value="RKP27460.1"/>
    <property type="molecule type" value="Genomic_DNA"/>
</dbReference>
<gene>
    <name evidence="7" type="ORF">SYNPS1DRAFT_10184</name>
</gene>
<evidence type="ECO:0000256" key="5">
    <source>
        <dbReference type="ARBA" id="ARBA00022898"/>
    </source>
</evidence>
<keyword evidence="3 7" id="KW-0032">Aminotransferase</keyword>
<dbReference type="InterPro" id="IPR004839">
    <property type="entry name" value="Aminotransferase_I/II_large"/>
</dbReference>
<dbReference type="GO" id="GO:0030170">
    <property type="term" value="F:pyridoxal phosphate binding"/>
    <property type="evidence" value="ECO:0007669"/>
    <property type="project" value="InterPro"/>
</dbReference>
<keyword evidence="5" id="KW-0663">Pyridoxal phosphate</keyword>
<evidence type="ECO:0000256" key="3">
    <source>
        <dbReference type="ARBA" id="ARBA00022576"/>
    </source>
</evidence>
<dbReference type="GO" id="GO:0008483">
    <property type="term" value="F:transaminase activity"/>
    <property type="evidence" value="ECO:0007669"/>
    <property type="project" value="UniProtKB-KW"/>
</dbReference>
<dbReference type="InterPro" id="IPR015424">
    <property type="entry name" value="PyrdxlP-dep_Trfase"/>
</dbReference>
<dbReference type="OrthoDB" id="691673at2759"/>
<feature type="non-terminal residue" evidence="7">
    <location>
        <position position="1"/>
    </location>
</feature>
<evidence type="ECO:0000256" key="2">
    <source>
        <dbReference type="ARBA" id="ARBA00007441"/>
    </source>
</evidence>
<dbReference type="Gene3D" id="3.40.640.10">
    <property type="entry name" value="Type I PLP-dependent aspartate aminotransferase-like (Major domain)"/>
    <property type="match status" value="1"/>
</dbReference>
<evidence type="ECO:0000259" key="6">
    <source>
        <dbReference type="Pfam" id="PF00155"/>
    </source>
</evidence>
<comment type="similarity">
    <text evidence="2">Belongs to the class-I pyridoxal-phosphate-dependent aminotransferase family.</text>
</comment>
<dbReference type="CDD" id="cd00609">
    <property type="entry name" value="AAT_like"/>
    <property type="match status" value="1"/>
</dbReference>
<protein>
    <submittedName>
        <fullName evidence="7">Aminoadipate aminotransferase</fullName>
    </submittedName>
</protein>